<dbReference type="InterPro" id="IPR017972">
    <property type="entry name" value="Cyt_P450_CS"/>
</dbReference>
<dbReference type="GO" id="GO:0016705">
    <property type="term" value="F:oxidoreductase activity, acting on paired donors, with incorporation or reduction of molecular oxygen"/>
    <property type="evidence" value="ECO:0007669"/>
    <property type="project" value="InterPro"/>
</dbReference>
<dbReference type="InterPro" id="IPR001128">
    <property type="entry name" value="Cyt_P450"/>
</dbReference>
<evidence type="ECO:0000256" key="1">
    <source>
        <dbReference type="ARBA" id="ARBA00001971"/>
    </source>
</evidence>
<evidence type="ECO:0000256" key="3">
    <source>
        <dbReference type="ARBA" id="ARBA00022723"/>
    </source>
</evidence>
<sequence length="427" mass="48421">MAIKRRWIIVVTHPAVLKQIKNADERHLSMQAAADERNSMSYLLSNCIHENPLHVAIIQRKMRHRLLELIPDMLIRLDEILKRHITVGADWVTIETSHLVLECISITTNRVLVGEELSGDKEWLDLSEKLSLAISEAGLLVDLTPRCFKQAVAWYLLPSGIWNAYLSKLSGVFEEREKRMHDYDTGLAERPKDAIQWILEAAGPSSLYNLCMYILYIQFSSIHTSAASLMNALFDLACHRESQIPIQREIAQVLELKGGWNKQALSNLKSVDSSLRESQRLHPVTTATMMRKALQPLFLADGTFLSKGQWVVVPAWAINRSTEIHTDAHTFKALRSLESSQTDRESPVDAYVPGDGFLSFGLGRHACPGRWFAASELKLILAFILAQYDFKLPSDTINRPMNNFRFFSCVPDGTQRLVFRARGKALR</sequence>
<dbReference type="EMBL" id="JAQIZZ010000005">
    <property type="protein sequence ID" value="KAJ5540465.1"/>
    <property type="molecule type" value="Genomic_DNA"/>
</dbReference>
<dbReference type="CDD" id="cd11041">
    <property type="entry name" value="CYP503A1-like"/>
    <property type="match status" value="1"/>
</dbReference>
<dbReference type="GO" id="GO:0004497">
    <property type="term" value="F:monooxygenase activity"/>
    <property type="evidence" value="ECO:0007669"/>
    <property type="project" value="UniProtKB-KW"/>
</dbReference>
<keyword evidence="9" id="KW-1185">Reference proteome</keyword>
<proteinExistence type="inferred from homology"/>
<dbReference type="InterPro" id="IPR036396">
    <property type="entry name" value="Cyt_P450_sf"/>
</dbReference>
<comment type="cofactor">
    <cofactor evidence="1 6">
        <name>heme</name>
        <dbReference type="ChEBI" id="CHEBI:30413"/>
    </cofactor>
</comment>
<protein>
    <submittedName>
        <fullName evidence="8">Cytochrome P450</fullName>
    </submittedName>
</protein>
<keyword evidence="3 6" id="KW-0479">Metal-binding</keyword>
<keyword evidence="7" id="KW-0503">Monooxygenase</keyword>
<dbReference type="PANTHER" id="PTHR46206">
    <property type="entry name" value="CYTOCHROME P450"/>
    <property type="match status" value="1"/>
</dbReference>
<accession>A0AAD6GFR7</accession>
<dbReference type="PROSITE" id="PS00086">
    <property type="entry name" value="CYTOCHROME_P450"/>
    <property type="match status" value="1"/>
</dbReference>
<evidence type="ECO:0000256" key="5">
    <source>
        <dbReference type="ARBA" id="ARBA00023004"/>
    </source>
</evidence>
<keyword evidence="6 7" id="KW-0349">Heme</keyword>
<evidence type="ECO:0000256" key="6">
    <source>
        <dbReference type="PIRSR" id="PIRSR602403-1"/>
    </source>
</evidence>
<dbReference type="AlphaFoldDB" id="A0AAD6GFR7"/>
<evidence type="ECO:0000256" key="7">
    <source>
        <dbReference type="RuleBase" id="RU000461"/>
    </source>
</evidence>
<evidence type="ECO:0000256" key="2">
    <source>
        <dbReference type="ARBA" id="ARBA00010617"/>
    </source>
</evidence>
<reference evidence="8 9" key="1">
    <citation type="journal article" date="2023" name="IMA Fungus">
        <title>Comparative genomic study of the Penicillium genus elucidates a diverse pangenome and 15 lateral gene transfer events.</title>
        <authorList>
            <person name="Petersen C."/>
            <person name="Sorensen T."/>
            <person name="Nielsen M.R."/>
            <person name="Sondergaard T.E."/>
            <person name="Sorensen J.L."/>
            <person name="Fitzpatrick D.A."/>
            <person name="Frisvad J.C."/>
            <person name="Nielsen K.L."/>
        </authorList>
    </citation>
    <scope>NUCLEOTIDE SEQUENCE [LARGE SCALE GENOMIC DNA]</scope>
    <source>
        <strain evidence="8 9">IBT 35679</strain>
    </source>
</reference>
<evidence type="ECO:0000313" key="9">
    <source>
        <dbReference type="Proteomes" id="UP001220324"/>
    </source>
</evidence>
<name>A0AAD6GFR7_9EURO</name>
<dbReference type="GO" id="GO:0020037">
    <property type="term" value="F:heme binding"/>
    <property type="evidence" value="ECO:0007669"/>
    <property type="project" value="InterPro"/>
</dbReference>
<evidence type="ECO:0000313" key="8">
    <source>
        <dbReference type="EMBL" id="KAJ5540465.1"/>
    </source>
</evidence>
<evidence type="ECO:0000256" key="4">
    <source>
        <dbReference type="ARBA" id="ARBA00023002"/>
    </source>
</evidence>
<dbReference type="InterPro" id="IPR002403">
    <property type="entry name" value="Cyt_P450_E_grp-IV"/>
</dbReference>
<keyword evidence="5 6" id="KW-0408">Iron</keyword>
<dbReference type="Pfam" id="PF00067">
    <property type="entry name" value="p450"/>
    <property type="match status" value="1"/>
</dbReference>
<gene>
    <name evidence="8" type="ORF">N7494_005541</name>
</gene>
<keyword evidence="4 7" id="KW-0560">Oxidoreductase</keyword>
<dbReference type="Proteomes" id="UP001220324">
    <property type="component" value="Unassembled WGS sequence"/>
</dbReference>
<dbReference type="GO" id="GO:0043386">
    <property type="term" value="P:mycotoxin biosynthetic process"/>
    <property type="evidence" value="ECO:0007669"/>
    <property type="project" value="UniProtKB-ARBA"/>
</dbReference>
<dbReference type="GO" id="GO:0005506">
    <property type="term" value="F:iron ion binding"/>
    <property type="evidence" value="ECO:0007669"/>
    <property type="project" value="InterPro"/>
</dbReference>
<dbReference type="PRINTS" id="PR00465">
    <property type="entry name" value="EP450IV"/>
</dbReference>
<organism evidence="8 9">
    <name type="scientific">Penicillium frequentans</name>
    <dbReference type="NCBI Taxonomy" id="3151616"/>
    <lineage>
        <taxon>Eukaryota</taxon>
        <taxon>Fungi</taxon>
        <taxon>Dikarya</taxon>
        <taxon>Ascomycota</taxon>
        <taxon>Pezizomycotina</taxon>
        <taxon>Eurotiomycetes</taxon>
        <taxon>Eurotiomycetidae</taxon>
        <taxon>Eurotiales</taxon>
        <taxon>Aspergillaceae</taxon>
        <taxon>Penicillium</taxon>
    </lineage>
</organism>
<comment type="similarity">
    <text evidence="2 7">Belongs to the cytochrome P450 family.</text>
</comment>
<feature type="binding site" description="axial binding residue" evidence="6">
    <location>
        <position position="367"/>
    </location>
    <ligand>
        <name>heme</name>
        <dbReference type="ChEBI" id="CHEBI:30413"/>
    </ligand>
    <ligandPart>
        <name>Fe</name>
        <dbReference type="ChEBI" id="CHEBI:18248"/>
    </ligandPart>
</feature>
<dbReference type="Gene3D" id="1.10.630.10">
    <property type="entry name" value="Cytochrome P450"/>
    <property type="match status" value="1"/>
</dbReference>
<dbReference type="SUPFAM" id="SSF48264">
    <property type="entry name" value="Cytochrome P450"/>
    <property type="match status" value="1"/>
</dbReference>
<comment type="caution">
    <text evidence="8">The sequence shown here is derived from an EMBL/GenBank/DDBJ whole genome shotgun (WGS) entry which is preliminary data.</text>
</comment>